<keyword evidence="1" id="KW-1133">Transmembrane helix</keyword>
<protein>
    <recommendedName>
        <fullName evidence="2">Putative zinc-finger domain-containing protein</fullName>
    </recommendedName>
</protein>
<evidence type="ECO:0000256" key="1">
    <source>
        <dbReference type="SAM" id="Phobius"/>
    </source>
</evidence>
<feature type="transmembrane region" description="Helical" evidence="1">
    <location>
        <begin position="253"/>
        <end position="272"/>
    </location>
</feature>
<reference evidence="3 4" key="1">
    <citation type="submission" date="2014-09" db="EMBL/GenBank/DDBJ databases">
        <title>Butyrate-producing bacteria isolated from human gut.</title>
        <authorList>
            <person name="Zhang Q."/>
            <person name="Zhao L."/>
        </authorList>
    </citation>
    <scope>NUCLEOTIDE SEQUENCE [LARGE SCALE GENOMIC DNA]</scope>
    <source>
        <strain evidence="3 4">R22</strain>
    </source>
</reference>
<feature type="transmembrane region" description="Helical" evidence="1">
    <location>
        <begin position="307"/>
        <end position="332"/>
    </location>
</feature>
<evidence type="ECO:0000259" key="2">
    <source>
        <dbReference type="Pfam" id="PF13490"/>
    </source>
</evidence>
<feature type="transmembrane region" description="Helical" evidence="1">
    <location>
        <begin position="168"/>
        <end position="188"/>
    </location>
</feature>
<gene>
    <name evidence="3" type="ORF">LD38_11090</name>
</gene>
<feature type="transmembrane region" description="Helical" evidence="1">
    <location>
        <begin position="108"/>
        <end position="131"/>
    </location>
</feature>
<keyword evidence="1" id="KW-0812">Transmembrane</keyword>
<evidence type="ECO:0000313" key="3">
    <source>
        <dbReference type="EMBL" id="PWE83114.1"/>
    </source>
</evidence>
<name>A0A2U2EF32_9FIRM</name>
<feature type="domain" description="Putative zinc-finger" evidence="2">
    <location>
        <begin position="13"/>
        <end position="47"/>
    </location>
</feature>
<comment type="caution">
    <text evidence="3">The sequence shown here is derived from an EMBL/GenBank/DDBJ whole genome shotgun (WGS) entry which is preliminary data.</text>
</comment>
<dbReference type="EMBL" id="JRFS01000025">
    <property type="protein sequence ID" value="PWE83114.1"/>
    <property type="molecule type" value="Genomic_DNA"/>
</dbReference>
<feature type="transmembrane region" description="Helical" evidence="1">
    <location>
        <begin position="225"/>
        <end position="246"/>
    </location>
</feature>
<dbReference type="Proteomes" id="UP000245905">
    <property type="component" value="Unassembled WGS sequence"/>
</dbReference>
<organism evidence="3 4">
    <name type="scientific">Agathobacter rectalis</name>
    <dbReference type="NCBI Taxonomy" id="39491"/>
    <lineage>
        <taxon>Bacteria</taxon>
        <taxon>Bacillati</taxon>
        <taxon>Bacillota</taxon>
        <taxon>Clostridia</taxon>
        <taxon>Lachnospirales</taxon>
        <taxon>Lachnospiraceae</taxon>
        <taxon>Agathobacter</taxon>
    </lineage>
</organism>
<keyword evidence="1" id="KW-0472">Membrane</keyword>
<evidence type="ECO:0000313" key="4">
    <source>
        <dbReference type="Proteomes" id="UP000245905"/>
    </source>
</evidence>
<dbReference type="Pfam" id="PF13490">
    <property type="entry name" value="zf-HC2"/>
    <property type="match status" value="1"/>
</dbReference>
<feature type="transmembrane region" description="Helical" evidence="1">
    <location>
        <begin position="200"/>
        <end position="219"/>
    </location>
</feature>
<feature type="transmembrane region" description="Helical" evidence="1">
    <location>
        <begin position="80"/>
        <end position="102"/>
    </location>
</feature>
<accession>A0A2U2EF32</accession>
<sequence>MNNPITQSTDETCNIVQDLLPLYYDDVCSFSSKRLVEKHLKACEKCQNTYNELKNDSIDSMIKKEADSVLKQHEKKEKSAAYKTGVIIAGLLLIPILITFIVCLSNGGGLNTFAVVTASMLLVAAMTVVPLMAQQKKLTKCIICGVFALLLIFFFVDRMYSSNEFMLWSVPTIFGLSIVLFPFVIRGIDLPPVLSDKKALITMLWDTLWLFLTIIEVCGHTNDVAGMKAGCIIAFVFVLAAWLIFFDARYLNANGFIKSAIIVLIASVWTAFADDVCEFLIFGTRQITIKSVNFSDWTSNICVNANVYAIVLVSGVIIASILFVAGGIKAFANKKIN</sequence>
<feature type="transmembrane region" description="Helical" evidence="1">
    <location>
        <begin position="138"/>
        <end position="156"/>
    </location>
</feature>
<dbReference type="InterPro" id="IPR027383">
    <property type="entry name" value="Znf_put"/>
</dbReference>
<proteinExistence type="predicted"/>
<dbReference type="AlphaFoldDB" id="A0A2U2EF32"/>
<dbReference type="RefSeq" id="WP_109258273.1">
    <property type="nucleotide sequence ID" value="NZ_JRFS01000025.1"/>
</dbReference>